<comment type="caution">
    <text evidence="2">The sequence shown here is derived from an EMBL/GenBank/DDBJ whole genome shotgun (WGS) entry which is preliminary data.</text>
</comment>
<accession>A0A7J8SYP5</accession>
<keyword evidence="1" id="KW-0472">Membrane</keyword>
<protein>
    <submittedName>
        <fullName evidence="2">Uncharacterized protein</fullName>
    </submittedName>
</protein>
<dbReference type="Proteomes" id="UP000593561">
    <property type="component" value="Unassembled WGS sequence"/>
</dbReference>
<gene>
    <name evidence="2" type="ORF">Godav_003245</name>
</gene>
<name>A0A7J8SYP5_GOSDV</name>
<dbReference type="AlphaFoldDB" id="A0A7J8SYP5"/>
<feature type="transmembrane region" description="Helical" evidence="1">
    <location>
        <begin position="20"/>
        <end position="45"/>
    </location>
</feature>
<organism evidence="2 3">
    <name type="scientific">Gossypium davidsonii</name>
    <name type="common">Davidson's cotton</name>
    <name type="synonym">Gossypium klotzschianum subsp. davidsonii</name>
    <dbReference type="NCBI Taxonomy" id="34287"/>
    <lineage>
        <taxon>Eukaryota</taxon>
        <taxon>Viridiplantae</taxon>
        <taxon>Streptophyta</taxon>
        <taxon>Embryophyta</taxon>
        <taxon>Tracheophyta</taxon>
        <taxon>Spermatophyta</taxon>
        <taxon>Magnoliopsida</taxon>
        <taxon>eudicotyledons</taxon>
        <taxon>Gunneridae</taxon>
        <taxon>Pentapetalae</taxon>
        <taxon>rosids</taxon>
        <taxon>malvids</taxon>
        <taxon>Malvales</taxon>
        <taxon>Malvaceae</taxon>
        <taxon>Malvoideae</taxon>
        <taxon>Gossypium</taxon>
    </lineage>
</organism>
<reference evidence="2 3" key="1">
    <citation type="journal article" date="2019" name="Genome Biol. Evol.">
        <title>Insights into the evolution of the New World diploid cottons (Gossypium, subgenus Houzingenia) based on genome sequencing.</title>
        <authorList>
            <person name="Grover C.E."/>
            <person name="Arick M.A. 2nd"/>
            <person name="Thrash A."/>
            <person name="Conover J.L."/>
            <person name="Sanders W.S."/>
            <person name="Peterson D.G."/>
            <person name="Frelichowski J.E."/>
            <person name="Scheffler J.A."/>
            <person name="Scheffler B.E."/>
            <person name="Wendel J.F."/>
        </authorList>
    </citation>
    <scope>NUCLEOTIDE SEQUENCE [LARGE SCALE GENOMIC DNA]</scope>
    <source>
        <strain evidence="2">27</strain>
        <tissue evidence="2">Leaf</tissue>
    </source>
</reference>
<keyword evidence="1" id="KW-1133">Transmembrane helix</keyword>
<sequence>MDNILSRYSFWHQTVLNRTQFVSGILGHATIAMVIAFSTGSFVVLKSSHGLAIVS</sequence>
<proteinExistence type="predicted"/>
<keyword evidence="3" id="KW-1185">Reference proteome</keyword>
<keyword evidence="1" id="KW-0812">Transmembrane</keyword>
<evidence type="ECO:0000313" key="2">
    <source>
        <dbReference type="EMBL" id="MBA0631231.1"/>
    </source>
</evidence>
<dbReference type="EMBL" id="JABFAC010000012">
    <property type="protein sequence ID" value="MBA0631231.1"/>
    <property type="molecule type" value="Genomic_DNA"/>
</dbReference>
<evidence type="ECO:0000313" key="3">
    <source>
        <dbReference type="Proteomes" id="UP000593561"/>
    </source>
</evidence>
<evidence type="ECO:0000256" key="1">
    <source>
        <dbReference type="SAM" id="Phobius"/>
    </source>
</evidence>